<dbReference type="Pfam" id="PF00400">
    <property type="entry name" value="WD40"/>
    <property type="match status" value="4"/>
</dbReference>
<dbReference type="GO" id="GO:0005634">
    <property type="term" value="C:nucleus"/>
    <property type="evidence" value="ECO:0007669"/>
    <property type="project" value="UniProtKB-SubCell"/>
</dbReference>
<proteinExistence type="predicted"/>
<dbReference type="GO" id="GO:0005737">
    <property type="term" value="C:cytoplasm"/>
    <property type="evidence" value="ECO:0007669"/>
    <property type="project" value="UniProtKB-SubCell"/>
</dbReference>
<keyword evidence="5" id="KW-0677">Repeat</keyword>
<evidence type="ECO:0000313" key="10">
    <source>
        <dbReference type="WBParaSite" id="MCU_005200-RB"/>
    </source>
</evidence>
<feature type="repeat" description="WD" evidence="8">
    <location>
        <begin position="209"/>
        <end position="239"/>
    </location>
</feature>
<accession>A0A5K3F3Q1</accession>
<dbReference type="PANTHER" id="PTHR19855">
    <property type="entry name" value="WD40 REPEAT PROTEIN 12, 37"/>
    <property type="match status" value="1"/>
</dbReference>
<feature type="region of interest" description="Disordered" evidence="9">
    <location>
        <begin position="519"/>
        <end position="539"/>
    </location>
</feature>
<evidence type="ECO:0000256" key="4">
    <source>
        <dbReference type="ARBA" id="ARBA00022574"/>
    </source>
</evidence>
<dbReference type="InterPro" id="IPR020472">
    <property type="entry name" value="WD40_PAC1"/>
</dbReference>
<evidence type="ECO:0000256" key="3">
    <source>
        <dbReference type="ARBA" id="ARBA00022490"/>
    </source>
</evidence>
<organism evidence="10">
    <name type="scientific">Mesocestoides corti</name>
    <name type="common">Flatworm</name>
    <dbReference type="NCBI Taxonomy" id="53468"/>
    <lineage>
        <taxon>Eukaryota</taxon>
        <taxon>Metazoa</taxon>
        <taxon>Spiralia</taxon>
        <taxon>Lophotrochozoa</taxon>
        <taxon>Platyhelminthes</taxon>
        <taxon>Cestoda</taxon>
        <taxon>Eucestoda</taxon>
        <taxon>Cyclophyllidea</taxon>
        <taxon>Mesocestoididae</taxon>
        <taxon>Mesocestoides</taxon>
    </lineage>
</organism>
<dbReference type="AlphaFoldDB" id="A0A5K3F3Q1"/>
<feature type="compositionally biased region" description="Low complexity" evidence="9">
    <location>
        <begin position="520"/>
        <end position="538"/>
    </location>
</feature>
<keyword evidence="4 8" id="KW-0853">WD repeat</keyword>
<dbReference type="PROSITE" id="PS00678">
    <property type="entry name" value="WD_REPEATS_1"/>
    <property type="match status" value="1"/>
</dbReference>
<dbReference type="PANTHER" id="PTHR19855:SF12">
    <property type="entry name" value="WD REPEAT-CONTAINING PROTEIN 37"/>
    <property type="match status" value="1"/>
</dbReference>
<dbReference type="InterPro" id="IPR019775">
    <property type="entry name" value="WD40_repeat_CS"/>
</dbReference>
<keyword evidence="6" id="KW-0539">Nucleus</keyword>
<keyword evidence="3" id="KW-0963">Cytoplasm</keyword>
<feature type="repeat" description="WD" evidence="8">
    <location>
        <begin position="452"/>
        <end position="489"/>
    </location>
</feature>
<dbReference type="WBParaSite" id="MCU_005200-RB">
    <property type="protein sequence ID" value="MCU_005200-RB"/>
    <property type="gene ID" value="MCU_005200"/>
</dbReference>
<dbReference type="SMART" id="SM00320">
    <property type="entry name" value="WD40"/>
    <property type="match status" value="6"/>
</dbReference>
<dbReference type="SUPFAM" id="SSF50978">
    <property type="entry name" value="WD40 repeat-like"/>
    <property type="match status" value="1"/>
</dbReference>
<dbReference type="InterPro" id="IPR001680">
    <property type="entry name" value="WD40_rpt"/>
</dbReference>
<evidence type="ECO:0000256" key="8">
    <source>
        <dbReference type="PROSITE-ProRule" id="PRU00221"/>
    </source>
</evidence>
<evidence type="ECO:0000256" key="5">
    <source>
        <dbReference type="ARBA" id="ARBA00022737"/>
    </source>
</evidence>
<protein>
    <recommendedName>
        <fullName evidence="7">WD repeat-containing protein 37</fullName>
    </recommendedName>
</protein>
<dbReference type="InterPro" id="IPR015943">
    <property type="entry name" value="WD40/YVTN_repeat-like_dom_sf"/>
</dbReference>
<evidence type="ECO:0000256" key="9">
    <source>
        <dbReference type="SAM" id="MobiDB-lite"/>
    </source>
</evidence>
<evidence type="ECO:0000256" key="2">
    <source>
        <dbReference type="ARBA" id="ARBA00004496"/>
    </source>
</evidence>
<dbReference type="PROSITE" id="PS50082">
    <property type="entry name" value="WD_REPEATS_2"/>
    <property type="match status" value="4"/>
</dbReference>
<feature type="repeat" description="WD" evidence="8">
    <location>
        <begin position="407"/>
        <end position="450"/>
    </location>
</feature>
<dbReference type="PRINTS" id="PR00320">
    <property type="entry name" value="GPROTEINBRPT"/>
</dbReference>
<comment type="subcellular location">
    <subcellularLocation>
        <location evidence="2">Cytoplasm</location>
    </subcellularLocation>
    <subcellularLocation>
        <location evidence="1">Nucleus</location>
    </subcellularLocation>
</comment>
<reference evidence="10" key="1">
    <citation type="submission" date="2019-11" db="UniProtKB">
        <authorList>
            <consortium name="WormBaseParasite"/>
        </authorList>
    </citation>
    <scope>IDENTIFICATION</scope>
</reference>
<evidence type="ECO:0000256" key="6">
    <source>
        <dbReference type="ARBA" id="ARBA00023242"/>
    </source>
</evidence>
<evidence type="ECO:0000256" key="7">
    <source>
        <dbReference type="ARBA" id="ARBA00040954"/>
    </source>
</evidence>
<dbReference type="Gene3D" id="2.130.10.10">
    <property type="entry name" value="YVTN repeat-like/Quinoprotein amine dehydrogenase"/>
    <property type="match status" value="2"/>
</dbReference>
<evidence type="ECO:0000256" key="1">
    <source>
        <dbReference type="ARBA" id="ARBA00004123"/>
    </source>
</evidence>
<sequence>MSVRFFLLAAVFETITAQIIDFFTIIRNKIAAFHVPGTNFKVYRLIDYRLPLGTQTLYNSVEMASIGSAVTSVCTASQTDNDFLAEFALDGSESALPRDFRNRLHKMFERIEREFEREYQKLCAENYALQEKLEKFEDVEHPESNIFSKKLMASQLSHRLKLQYKQSTSRLVSSFRPVSGGLSLTASGTGPGSNPDPSRSGSWKFIHSFTGHRDGIWEVTCFRNLVATASADATVRVWNNSKFANCLLVYSGHSGSVNSVRFRERGNLMLTCSGDGTAHLIHLPPVFFEDAAQHPSACQPPQGACADLETGNQLDATSGGIDTDAPIDGSLHTPVLLRDPSAVFQSASLFPSEVSPSGVICEGSSSLDSLPLAAADFLSGRDQLVTASWDRLGRLYDLNTGQEIQSLAGHDHELTDVRCCRDSNLPVVVTSARDSTFRVWDFRQPRLEVHVQQAHSRPVSTAQFLSGRSFYHVVSAGTDRSCRLWDLRNLRSPIFTIRTDASINRLAISRAGALQRKWGAAPPANEASTTSAPTTTPADAPPTAMPCIFALPLDNRTVRLVAANGSRIGRIPRNIAYGHTSVITSAEWADEGLCNLFTSGFDQQLLGWQLQIS</sequence>
<dbReference type="InterPro" id="IPR036322">
    <property type="entry name" value="WD40_repeat_dom_sf"/>
</dbReference>
<feature type="repeat" description="WD" evidence="8">
    <location>
        <begin position="250"/>
        <end position="280"/>
    </location>
</feature>
<name>A0A5K3F3Q1_MESCO</name>